<dbReference type="STRING" id="926566.Terro_3182"/>
<dbReference type="Gene3D" id="3.40.50.1820">
    <property type="entry name" value="alpha/beta hydrolase"/>
    <property type="match status" value="1"/>
</dbReference>
<dbReference type="OrthoDB" id="9814760at2"/>
<evidence type="ECO:0000256" key="4">
    <source>
        <dbReference type="PROSITE-ProRule" id="PRU00339"/>
    </source>
</evidence>
<dbReference type="InterPro" id="IPR017395">
    <property type="entry name" value="Chlorophyllase-like"/>
</dbReference>
<dbReference type="PANTHER" id="PTHR10272">
    <property type="entry name" value="PLATELET-ACTIVATING FACTOR ACETYLHYDROLASE"/>
    <property type="match status" value="1"/>
</dbReference>
<keyword evidence="7" id="KW-1185">Reference proteome</keyword>
<name>I3ZJI6_TERRK</name>
<proteinExistence type="predicted"/>
<gene>
    <name evidence="6" type="ordered locus">Terro_3182</name>
</gene>
<dbReference type="KEGG" id="trs:Terro_3182"/>
<keyword evidence="2" id="KW-0442">Lipid degradation</keyword>
<feature type="signal peptide" evidence="5">
    <location>
        <begin position="1"/>
        <end position="16"/>
    </location>
</feature>
<feature type="repeat" description="TPR" evidence="4">
    <location>
        <begin position="463"/>
        <end position="496"/>
    </location>
</feature>
<dbReference type="InterPro" id="IPR019734">
    <property type="entry name" value="TPR_rpt"/>
</dbReference>
<reference evidence="6 7" key="1">
    <citation type="submission" date="2012-06" db="EMBL/GenBank/DDBJ databases">
        <title>Complete genome of Terriglobus roseus DSM 18391.</title>
        <authorList>
            <consortium name="US DOE Joint Genome Institute (JGI-PGF)"/>
            <person name="Lucas S."/>
            <person name="Copeland A."/>
            <person name="Lapidus A."/>
            <person name="Glavina del Rio T."/>
            <person name="Dalin E."/>
            <person name="Tice H."/>
            <person name="Bruce D."/>
            <person name="Goodwin L."/>
            <person name="Pitluck S."/>
            <person name="Peters L."/>
            <person name="Mikhailova N."/>
            <person name="Munk A.C.C."/>
            <person name="Kyrpides N."/>
            <person name="Mavromatis K."/>
            <person name="Ivanova N."/>
            <person name="Brettin T."/>
            <person name="Detter J.C."/>
            <person name="Han C."/>
            <person name="Larimer F."/>
            <person name="Land M."/>
            <person name="Hauser L."/>
            <person name="Markowitz V."/>
            <person name="Cheng J.-F."/>
            <person name="Hugenholtz P."/>
            <person name="Woyke T."/>
            <person name="Wu D."/>
            <person name="Brambilla E."/>
            <person name="Klenk H.-P."/>
            <person name="Eisen J.A."/>
        </authorList>
    </citation>
    <scope>NUCLEOTIDE SEQUENCE [LARGE SCALE GENOMIC DNA]</scope>
    <source>
        <strain evidence="7">DSM 18391 / NRRL B-41598 / KBS 63</strain>
    </source>
</reference>
<accession>I3ZJI6</accession>
<dbReference type="PANTHER" id="PTHR10272:SF0">
    <property type="entry name" value="PLATELET-ACTIVATING FACTOR ACETYLHYDROLASE"/>
    <property type="match status" value="1"/>
</dbReference>
<dbReference type="Pfam" id="PF07224">
    <property type="entry name" value="Chlorophyllase"/>
    <property type="match status" value="1"/>
</dbReference>
<sequence length="514" mass="57234">MRFFVLLTLFSCIASAQSTPYFHFTLPPGPHGVGLKVVQQYDYTRTFHSTTDVLGKPYAGERARPIQTLIWYPAQTSKIQQMAVSDYGKLLASETDFSNPSMSSRWQDWIKAMAPTLNDSLLALRDAPQAPGQYPLVVYAPSFSAMSWENADLCEYLASYGYVVVASPDMGESTRYMTSDIAGIEAQAKDVSFLISYARTLPNVDLSKIAVAGFSWGGISNLFAAARDSRIDALVALDGSMRYFPGLVKQAGYVHPDQMTIPLLYFTQGEISLEHVYLNHSAPDQQGPSVLNQWTHGDLLTVHDLALVHQEHSSMYQRSEDFWKDYAGDHKGDYAREDGVAGYAWMCRYTLNFLNAYLKNDAAAAAFLRKTTAENGAPPHLLTADFQPAKGFPASFDSFRFQIGRQGFDHAATIFAAMQKEKPDFMLKEPTLLNWSFELEEQGHLTEGIAILRLTCQLYPKSSYDHEALGEAYMKAHESALAVDAFKSALTIDPNNQNAKAKLKELHDPEQKAN</sequence>
<evidence type="ECO:0000313" key="6">
    <source>
        <dbReference type="EMBL" id="AFL89404.1"/>
    </source>
</evidence>
<dbReference type="PROSITE" id="PS50005">
    <property type="entry name" value="TPR"/>
    <property type="match status" value="1"/>
</dbReference>
<dbReference type="EMBL" id="CP003379">
    <property type="protein sequence ID" value="AFL89404.1"/>
    <property type="molecule type" value="Genomic_DNA"/>
</dbReference>
<dbReference type="HOGENOM" id="CLU_040520_0_0_0"/>
<dbReference type="InterPro" id="IPR029058">
    <property type="entry name" value="AB_hydrolase_fold"/>
</dbReference>
<evidence type="ECO:0000256" key="1">
    <source>
        <dbReference type="ARBA" id="ARBA00022801"/>
    </source>
</evidence>
<dbReference type="InterPro" id="IPR011990">
    <property type="entry name" value="TPR-like_helical_dom_sf"/>
</dbReference>
<dbReference type="SUPFAM" id="SSF53474">
    <property type="entry name" value="alpha/beta-Hydrolases"/>
    <property type="match status" value="1"/>
</dbReference>
<dbReference type="SUPFAM" id="SSF48452">
    <property type="entry name" value="TPR-like"/>
    <property type="match status" value="1"/>
</dbReference>
<dbReference type="GO" id="GO:0003847">
    <property type="term" value="F:1-alkyl-2-acetylglycerophosphocholine esterase activity"/>
    <property type="evidence" value="ECO:0007669"/>
    <property type="project" value="TreeGrafter"/>
</dbReference>
<keyword evidence="4" id="KW-0802">TPR repeat</keyword>
<dbReference type="PATRIC" id="fig|926566.3.peg.3133"/>
<evidence type="ECO:0000256" key="5">
    <source>
        <dbReference type="SAM" id="SignalP"/>
    </source>
</evidence>
<organism evidence="6 7">
    <name type="scientific">Terriglobus roseus (strain DSM 18391 / NRRL B-41598 / KBS 63)</name>
    <dbReference type="NCBI Taxonomy" id="926566"/>
    <lineage>
        <taxon>Bacteria</taxon>
        <taxon>Pseudomonadati</taxon>
        <taxon>Acidobacteriota</taxon>
        <taxon>Terriglobia</taxon>
        <taxon>Terriglobales</taxon>
        <taxon>Acidobacteriaceae</taxon>
        <taxon>Terriglobus</taxon>
    </lineage>
</organism>
<evidence type="ECO:0000313" key="7">
    <source>
        <dbReference type="Proteomes" id="UP000006056"/>
    </source>
</evidence>
<keyword evidence="3" id="KW-0443">Lipid metabolism</keyword>
<dbReference type="Gene3D" id="1.25.40.10">
    <property type="entry name" value="Tetratricopeptide repeat domain"/>
    <property type="match status" value="1"/>
</dbReference>
<keyword evidence="1 6" id="KW-0378">Hydrolase</keyword>
<feature type="chain" id="PRO_5003684748" evidence="5">
    <location>
        <begin position="17"/>
        <end position="514"/>
    </location>
</feature>
<keyword evidence="5" id="KW-0732">Signal</keyword>
<evidence type="ECO:0000256" key="3">
    <source>
        <dbReference type="ARBA" id="ARBA00023098"/>
    </source>
</evidence>
<dbReference type="Proteomes" id="UP000006056">
    <property type="component" value="Chromosome"/>
</dbReference>
<dbReference type="AlphaFoldDB" id="I3ZJI6"/>
<protein>
    <submittedName>
        <fullName evidence="6">Dienelactone hydrolase-like enzyme</fullName>
    </submittedName>
</protein>
<dbReference type="eggNOG" id="COG0412">
    <property type="taxonomic scope" value="Bacteria"/>
</dbReference>
<evidence type="ECO:0000256" key="2">
    <source>
        <dbReference type="ARBA" id="ARBA00022963"/>
    </source>
</evidence>
<dbReference type="RefSeq" id="WP_014786666.1">
    <property type="nucleotide sequence ID" value="NC_018014.1"/>
</dbReference>
<dbReference type="GO" id="GO:0016042">
    <property type="term" value="P:lipid catabolic process"/>
    <property type="evidence" value="ECO:0007669"/>
    <property type="project" value="UniProtKB-KW"/>
</dbReference>